<evidence type="ECO:0000256" key="3">
    <source>
        <dbReference type="ARBA" id="ARBA00022989"/>
    </source>
</evidence>
<dbReference type="PANTHER" id="PTHR21421:SF29">
    <property type="entry name" value="GUSTATORY RECEPTOR 5A FOR TREHALOSE-RELATED"/>
    <property type="match status" value="1"/>
</dbReference>
<dbReference type="GO" id="GO:0016020">
    <property type="term" value="C:membrane"/>
    <property type="evidence" value="ECO:0007669"/>
    <property type="project" value="UniProtKB-SubCell"/>
</dbReference>
<evidence type="ECO:0000256" key="6">
    <source>
        <dbReference type="SAM" id="Phobius"/>
    </source>
</evidence>
<dbReference type="GO" id="GO:0038023">
    <property type="term" value="F:signaling receptor activity"/>
    <property type="evidence" value="ECO:0007669"/>
    <property type="project" value="UniProtKB-ARBA"/>
</dbReference>
<dbReference type="PANTHER" id="PTHR21421">
    <property type="entry name" value="GUSTATORY RECEPTOR"/>
    <property type="match status" value="1"/>
</dbReference>
<comment type="caution">
    <text evidence="7">The sequence shown here is derived from an EMBL/GenBank/DDBJ whole genome shotgun (WGS) entry which is preliminary data.</text>
</comment>
<evidence type="ECO:0000256" key="5">
    <source>
        <dbReference type="ARBA" id="ARBA00023170"/>
    </source>
</evidence>
<proteinExistence type="predicted"/>
<keyword evidence="5" id="KW-0675">Receptor</keyword>
<dbReference type="GO" id="GO:0051606">
    <property type="term" value="P:detection of stimulus"/>
    <property type="evidence" value="ECO:0007669"/>
    <property type="project" value="UniProtKB-ARBA"/>
</dbReference>
<keyword evidence="8" id="KW-1185">Reference proteome</keyword>
<evidence type="ECO:0000256" key="1">
    <source>
        <dbReference type="ARBA" id="ARBA00004141"/>
    </source>
</evidence>
<keyword evidence="4 6" id="KW-0472">Membrane</keyword>
<name>A0A8T0FQX3_ARGBR</name>
<organism evidence="7 8">
    <name type="scientific">Argiope bruennichi</name>
    <name type="common">Wasp spider</name>
    <name type="synonym">Aranea bruennichi</name>
    <dbReference type="NCBI Taxonomy" id="94029"/>
    <lineage>
        <taxon>Eukaryota</taxon>
        <taxon>Metazoa</taxon>
        <taxon>Ecdysozoa</taxon>
        <taxon>Arthropoda</taxon>
        <taxon>Chelicerata</taxon>
        <taxon>Arachnida</taxon>
        <taxon>Araneae</taxon>
        <taxon>Araneomorphae</taxon>
        <taxon>Entelegynae</taxon>
        <taxon>Araneoidea</taxon>
        <taxon>Araneidae</taxon>
        <taxon>Argiope</taxon>
    </lineage>
</organism>
<feature type="transmembrane region" description="Helical" evidence="6">
    <location>
        <begin position="171"/>
        <end position="195"/>
    </location>
</feature>
<keyword evidence="3 6" id="KW-1133">Transmembrane helix</keyword>
<protein>
    <recommendedName>
        <fullName evidence="9">Gustatory receptor</fullName>
    </recommendedName>
</protein>
<keyword evidence="2 6" id="KW-0812">Transmembrane</keyword>
<evidence type="ECO:0000313" key="7">
    <source>
        <dbReference type="EMBL" id="KAF8792049.1"/>
    </source>
</evidence>
<gene>
    <name evidence="7" type="ORF">HNY73_003698</name>
</gene>
<dbReference type="EMBL" id="JABXBU010000003">
    <property type="protein sequence ID" value="KAF8792049.1"/>
    <property type="molecule type" value="Genomic_DNA"/>
</dbReference>
<reference evidence="7" key="1">
    <citation type="journal article" date="2020" name="bioRxiv">
        <title>Chromosome-level reference genome of the European wasp spider Argiope bruennichi: a resource for studies on range expansion and evolutionary adaptation.</title>
        <authorList>
            <person name="Sheffer M.M."/>
            <person name="Hoppe A."/>
            <person name="Krehenwinkel H."/>
            <person name="Uhl G."/>
            <person name="Kuss A.W."/>
            <person name="Jensen L."/>
            <person name="Jensen C."/>
            <person name="Gillespie R.G."/>
            <person name="Hoff K.J."/>
            <person name="Prost S."/>
        </authorList>
    </citation>
    <scope>NUCLEOTIDE SEQUENCE</scope>
</reference>
<dbReference type="Proteomes" id="UP000807504">
    <property type="component" value="Unassembled WGS sequence"/>
</dbReference>
<dbReference type="AlphaFoldDB" id="A0A8T0FQX3"/>
<comment type="subcellular location">
    <subcellularLocation>
        <location evidence="1">Membrane</location>
        <topology evidence="1">Multi-pass membrane protein</topology>
    </subcellularLocation>
</comment>
<evidence type="ECO:0008006" key="9">
    <source>
        <dbReference type="Google" id="ProtNLM"/>
    </source>
</evidence>
<dbReference type="GO" id="GO:0007606">
    <property type="term" value="P:sensory perception of chemical stimulus"/>
    <property type="evidence" value="ECO:0007669"/>
    <property type="project" value="TreeGrafter"/>
</dbReference>
<accession>A0A8T0FQX3</accession>
<evidence type="ECO:0000256" key="4">
    <source>
        <dbReference type="ARBA" id="ARBA00023136"/>
    </source>
</evidence>
<feature type="transmembrane region" description="Helical" evidence="6">
    <location>
        <begin position="53"/>
        <end position="75"/>
    </location>
</feature>
<feature type="transmembrane region" description="Helical" evidence="6">
    <location>
        <begin position="107"/>
        <end position="128"/>
    </location>
</feature>
<evidence type="ECO:0000313" key="8">
    <source>
        <dbReference type="Proteomes" id="UP000807504"/>
    </source>
</evidence>
<evidence type="ECO:0000256" key="2">
    <source>
        <dbReference type="ARBA" id="ARBA00022692"/>
    </source>
</evidence>
<feature type="transmembrane region" description="Helical" evidence="6">
    <location>
        <begin position="201"/>
        <end position="224"/>
    </location>
</feature>
<sequence>MKNPLVRGCVIMSILSITCRFFLCHHSSRLGWVAQRLSSLQIKSGSIFNRQNYLLIESCIAYITANIALSIWYVVDKDETLQIQMYTFGNRIDHPTLHKAFSITLQIFYVIFFASPVNAFLTFFILVCHDIEELLHSYKETMIIQRVPDYERLMKTYLSLRKYVFEIDKQLNCTVFWAILTNIFVLYFGITAIIGEGATHIALRISTFFSLGYSTFMFIIPCLYANRVSSSAAAIAEEANTLEENPMNYYVIHNRYLHIVNQDMYMTIGGFLPLKKNFILVSIGTMVTYSVLIKDIMRGD</sequence>
<reference evidence="7" key="2">
    <citation type="submission" date="2020-06" db="EMBL/GenBank/DDBJ databases">
        <authorList>
            <person name="Sheffer M."/>
        </authorList>
    </citation>
    <scope>NUCLEOTIDE SEQUENCE</scope>
</reference>